<evidence type="ECO:0000313" key="2">
    <source>
        <dbReference type="EMBL" id="CDW31378.1"/>
    </source>
</evidence>
<protein>
    <submittedName>
        <fullName evidence="2">Uncharacterized protein</fullName>
    </submittedName>
</protein>
<accession>A0A0K2TZH4</accession>
<evidence type="ECO:0000256" key="1">
    <source>
        <dbReference type="SAM" id="SignalP"/>
    </source>
</evidence>
<dbReference type="EMBL" id="HACA01014017">
    <property type="protein sequence ID" value="CDW31378.1"/>
    <property type="molecule type" value="Transcribed_RNA"/>
</dbReference>
<dbReference type="RefSeq" id="XP_040569926.1">
    <property type="nucleotide sequence ID" value="XM_040713992.2"/>
</dbReference>
<dbReference type="GeneID" id="121119345"/>
<dbReference type="KEGG" id="lsm:121119345"/>
<keyword evidence="1" id="KW-0732">Signal</keyword>
<organism evidence="2">
    <name type="scientific">Lepeophtheirus salmonis</name>
    <name type="common">Salmon louse</name>
    <name type="synonym">Caligus salmonis</name>
    <dbReference type="NCBI Taxonomy" id="72036"/>
    <lineage>
        <taxon>Eukaryota</taxon>
        <taxon>Metazoa</taxon>
        <taxon>Ecdysozoa</taxon>
        <taxon>Arthropoda</taxon>
        <taxon>Crustacea</taxon>
        <taxon>Multicrustacea</taxon>
        <taxon>Hexanauplia</taxon>
        <taxon>Copepoda</taxon>
        <taxon>Siphonostomatoida</taxon>
        <taxon>Caligidae</taxon>
        <taxon>Lepeophtheirus</taxon>
    </lineage>
</organism>
<reference evidence="2" key="1">
    <citation type="submission" date="2014-05" db="EMBL/GenBank/DDBJ databases">
        <authorList>
            <person name="Chronopoulou M."/>
        </authorList>
    </citation>
    <scope>NUCLEOTIDE SEQUENCE</scope>
    <source>
        <tissue evidence="2">Whole organism</tissue>
    </source>
</reference>
<feature type="chain" id="PRO_5005488221" evidence="1">
    <location>
        <begin position="26"/>
        <end position="135"/>
    </location>
</feature>
<proteinExistence type="predicted"/>
<feature type="signal peptide" evidence="1">
    <location>
        <begin position="1"/>
        <end position="25"/>
    </location>
</feature>
<name>A0A0K2TZH4_LEPSM</name>
<sequence>MSIQCLLVKMMFLTIFILEEGIVESRSMSKIDSRIFHEPRVYENGLEGDGFEERNPVENNIFGMNKGTKMENEWIDGLTLDKLEKLYTSLTVGDKILGHDEEGNDVECIFMGLENIYVCDKIKLGETNPLFPNFL</sequence>
<dbReference type="AlphaFoldDB" id="A0A0K2TZH4"/>